<dbReference type="OrthoDB" id="5376590at2759"/>
<dbReference type="Pfam" id="PF07992">
    <property type="entry name" value="Pyr_redox_2"/>
    <property type="match status" value="1"/>
</dbReference>
<evidence type="ECO:0000256" key="6">
    <source>
        <dbReference type="ARBA" id="ARBA00022946"/>
    </source>
</evidence>
<keyword evidence="6" id="KW-0809">Transit peptide</keyword>
<dbReference type="Proteomes" id="UP000077266">
    <property type="component" value="Unassembled WGS sequence"/>
</dbReference>
<protein>
    <recommendedName>
        <fullName evidence="10">Sulfide:quinone oxidoreductase, mitochondrial</fullName>
    </recommendedName>
</protein>
<dbReference type="GO" id="GO:0070221">
    <property type="term" value="P:sulfide oxidation, using sulfide:quinone oxidoreductase"/>
    <property type="evidence" value="ECO:0007669"/>
    <property type="project" value="TreeGrafter"/>
</dbReference>
<sequence length="446" mass="49058">MLALRHAASRSARLGARTESTLAHKDSVKFLVVGGGSAGLNVAHQVYYRFGRAGGDLAPKPGDIAIADAATYHYYQPGWTLVGGGLMQKANTRKSLASLIPKPFHLFQENVASFDPANNAVTLDSGRKVQYEYLIVAAGIKINWSAVQGLEDALADPNSGVSSIYSYEYADKTWRDIDSMRNGTAVFTQPAGVIKCAGAPQKIMWLAWDHFRRTKRAEQTQVEFWTGMPTMFSVPKYSEALNELRQQRGIRGEFTHNLVAVDPSKRKATFKKPDGDTVDTEFTILHVAPPMGPLDVIKSSPLADAAGWVDVDQGTLRHKKSEYGNVFALGDCSSLPTSKTAAAITAQTPVLVENLFKVATTGDVGTAVYDGYTSCPLLTGYDSLMLAEFKYGLEPKETFKSMLGIDQVVPRKAFFNMKKHLFPWAYWKLMTKGLWHGPRGIFPQKY</sequence>
<dbReference type="STRING" id="1314781.A0A165GVI7"/>
<organism evidence="12 13">
    <name type="scientific">Exidia glandulosa HHB12029</name>
    <dbReference type="NCBI Taxonomy" id="1314781"/>
    <lineage>
        <taxon>Eukaryota</taxon>
        <taxon>Fungi</taxon>
        <taxon>Dikarya</taxon>
        <taxon>Basidiomycota</taxon>
        <taxon>Agaricomycotina</taxon>
        <taxon>Agaricomycetes</taxon>
        <taxon>Auriculariales</taxon>
        <taxon>Exidiaceae</taxon>
        <taxon>Exidia</taxon>
    </lineage>
</organism>
<evidence type="ECO:0000313" key="12">
    <source>
        <dbReference type="EMBL" id="KZV91072.1"/>
    </source>
</evidence>
<evidence type="ECO:0000256" key="8">
    <source>
        <dbReference type="ARBA" id="ARBA00023128"/>
    </source>
</evidence>
<dbReference type="SUPFAM" id="SSF51905">
    <property type="entry name" value="FAD/NAD(P)-binding domain"/>
    <property type="match status" value="2"/>
</dbReference>
<keyword evidence="7" id="KW-0560">Oxidoreductase</keyword>
<dbReference type="FunFam" id="3.50.50.60:FF:000034">
    <property type="entry name" value="sulfide:quinone oxidoreductase, mitochondrial"/>
    <property type="match status" value="1"/>
</dbReference>
<evidence type="ECO:0000256" key="1">
    <source>
        <dbReference type="ARBA" id="ARBA00001974"/>
    </source>
</evidence>
<keyword evidence="4" id="KW-0874">Quinone</keyword>
<evidence type="ECO:0000313" key="13">
    <source>
        <dbReference type="Proteomes" id="UP000077266"/>
    </source>
</evidence>
<comment type="cofactor">
    <cofactor evidence="1">
        <name>FAD</name>
        <dbReference type="ChEBI" id="CHEBI:57692"/>
    </cofactor>
</comment>
<evidence type="ECO:0000259" key="11">
    <source>
        <dbReference type="Pfam" id="PF07992"/>
    </source>
</evidence>
<dbReference type="EMBL" id="KV426035">
    <property type="protein sequence ID" value="KZV91072.1"/>
    <property type="molecule type" value="Genomic_DNA"/>
</dbReference>
<keyword evidence="8" id="KW-0496">Mitochondrion</keyword>
<dbReference type="InParanoid" id="A0A165GVI7"/>
<keyword evidence="5" id="KW-0274">FAD</keyword>
<name>A0A165GVI7_EXIGL</name>
<dbReference type="GO" id="GO:0070224">
    <property type="term" value="F:sulfide:quinone oxidoreductase activity"/>
    <property type="evidence" value="ECO:0007669"/>
    <property type="project" value="TreeGrafter"/>
</dbReference>
<evidence type="ECO:0000256" key="9">
    <source>
        <dbReference type="ARBA" id="ARBA00060891"/>
    </source>
</evidence>
<dbReference type="InterPro" id="IPR036188">
    <property type="entry name" value="FAD/NAD-bd_sf"/>
</dbReference>
<dbReference type="Gene3D" id="3.50.50.60">
    <property type="entry name" value="FAD/NAD(P)-binding domain"/>
    <property type="match status" value="2"/>
</dbReference>
<dbReference type="GO" id="GO:0048038">
    <property type="term" value="F:quinone binding"/>
    <property type="evidence" value="ECO:0007669"/>
    <property type="project" value="UniProtKB-KW"/>
</dbReference>
<comment type="similarity">
    <text evidence="9">Belongs to the SQRD family.</text>
</comment>
<dbReference type="PANTHER" id="PTHR10632">
    <property type="entry name" value="SULFIDE:QUINONE OXIDOREDUCTASE"/>
    <property type="match status" value="1"/>
</dbReference>
<reference evidence="12 13" key="1">
    <citation type="journal article" date="2016" name="Mol. Biol. Evol.">
        <title>Comparative Genomics of Early-Diverging Mushroom-Forming Fungi Provides Insights into the Origins of Lignocellulose Decay Capabilities.</title>
        <authorList>
            <person name="Nagy L.G."/>
            <person name="Riley R."/>
            <person name="Tritt A."/>
            <person name="Adam C."/>
            <person name="Daum C."/>
            <person name="Floudas D."/>
            <person name="Sun H."/>
            <person name="Yadav J.S."/>
            <person name="Pangilinan J."/>
            <person name="Larsson K.H."/>
            <person name="Matsuura K."/>
            <person name="Barry K."/>
            <person name="Labutti K."/>
            <person name="Kuo R."/>
            <person name="Ohm R.A."/>
            <person name="Bhattacharya S.S."/>
            <person name="Shirouzu T."/>
            <person name="Yoshinaga Y."/>
            <person name="Martin F.M."/>
            <person name="Grigoriev I.V."/>
            <person name="Hibbett D.S."/>
        </authorList>
    </citation>
    <scope>NUCLEOTIDE SEQUENCE [LARGE SCALE GENOMIC DNA]</scope>
    <source>
        <strain evidence="12 13">HHB12029</strain>
    </source>
</reference>
<evidence type="ECO:0000256" key="10">
    <source>
        <dbReference type="ARBA" id="ARBA00070160"/>
    </source>
</evidence>
<dbReference type="AlphaFoldDB" id="A0A165GVI7"/>
<evidence type="ECO:0000256" key="7">
    <source>
        <dbReference type="ARBA" id="ARBA00023002"/>
    </source>
</evidence>
<dbReference type="GO" id="GO:0071949">
    <property type="term" value="F:FAD binding"/>
    <property type="evidence" value="ECO:0007669"/>
    <property type="project" value="TreeGrafter"/>
</dbReference>
<dbReference type="PANTHER" id="PTHR10632:SF2">
    <property type="entry name" value="SULFIDE:QUINONE OXIDOREDUCTASE, MITOCHONDRIAL"/>
    <property type="match status" value="1"/>
</dbReference>
<evidence type="ECO:0000256" key="2">
    <source>
        <dbReference type="ARBA" id="ARBA00004173"/>
    </source>
</evidence>
<evidence type="ECO:0000256" key="3">
    <source>
        <dbReference type="ARBA" id="ARBA00022630"/>
    </source>
</evidence>
<keyword evidence="13" id="KW-1185">Reference proteome</keyword>
<dbReference type="InterPro" id="IPR023753">
    <property type="entry name" value="FAD/NAD-binding_dom"/>
</dbReference>
<dbReference type="FunCoup" id="A0A165GVI7">
    <property type="interactions" value="260"/>
</dbReference>
<keyword evidence="3" id="KW-0285">Flavoprotein</keyword>
<evidence type="ECO:0000256" key="5">
    <source>
        <dbReference type="ARBA" id="ARBA00022827"/>
    </source>
</evidence>
<evidence type="ECO:0000256" key="4">
    <source>
        <dbReference type="ARBA" id="ARBA00022719"/>
    </source>
</evidence>
<feature type="domain" description="FAD/NAD(P)-binding" evidence="11">
    <location>
        <begin position="30"/>
        <end position="151"/>
    </location>
</feature>
<gene>
    <name evidence="12" type="ORF">EXIGLDRAFT_740625</name>
</gene>
<proteinExistence type="inferred from homology"/>
<dbReference type="InterPro" id="IPR015904">
    <property type="entry name" value="Sulphide_quinone_reductase"/>
</dbReference>
<dbReference type="GO" id="GO:0005739">
    <property type="term" value="C:mitochondrion"/>
    <property type="evidence" value="ECO:0007669"/>
    <property type="project" value="UniProtKB-SubCell"/>
</dbReference>
<comment type="subcellular location">
    <subcellularLocation>
        <location evidence="2">Mitochondrion</location>
    </subcellularLocation>
</comment>
<accession>A0A165GVI7</accession>